<sequence length="173" mass="20169">QMFSFNDLMVIASKCEILHLSSVVVTNNDEVIPKTEDDYFKTPVSLEALVKALPNVKTFIYILPENSSNIFTTKTAEELLKIPQFLSLDEFQTSEIPEIFDIKSFYGHITENKKTKYNLHFSDQISDAYKTRLQTIVYEIIETENRNYKVPNIVFSGMTVDFRDKIFNLYNFH</sequence>
<name>A0AC35GE41_9BILA</name>
<dbReference type="WBParaSite" id="PS1159_v2.g4234.t1">
    <property type="protein sequence ID" value="PS1159_v2.g4234.t1"/>
    <property type="gene ID" value="PS1159_v2.g4234"/>
</dbReference>
<accession>A0AC35GE41</accession>
<protein>
    <submittedName>
        <fullName evidence="2">Uncharacterized protein</fullName>
    </submittedName>
</protein>
<evidence type="ECO:0000313" key="2">
    <source>
        <dbReference type="WBParaSite" id="PS1159_v2.g4234.t1"/>
    </source>
</evidence>
<evidence type="ECO:0000313" key="1">
    <source>
        <dbReference type="Proteomes" id="UP000887580"/>
    </source>
</evidence>
<reference evidence="2" key="1">
    <citation type="submission" date="2022-11" db="UniProtKB">
        <authorList>
            <consortium name="WormBaseParasite"/>
        </authorList>
    </citation>
    <scope>IDENTIFICATION</scope>
</reference>
<proteinExistence type="predicted"/>
<dbReference type="Proteomes" id="UP000887580">
    <property type="component" value="Unplaced"/>
</dbReference>
<organism evidence="1 2">
    <name type="scientific">Panagrolaimus sp. PS1159</name>
    <dbReference type="NCBI Taxonomy" id="55785"/>
    <lineage>
        <taxon>Eukaryota</taxon>
        <taxon>Metazoa</taxon>
        <taxon>Ecdysozoa</taxon>
        <taxon>Nematoda</taxon>
        <taxon>Chromadorea</taxon>
        <taxon>Rhabditida</taxon>
        <taxon>Tylenchina</taxon>
        <taxon>Panagrolaimomorpha</taxon>
        <taxon>Panagrolaimoidea</taxon>
        <taxon>Panagrolaimidae</taxon>
        <taxon>Panagrolaimus</taxon>
    </lineage>
</organism>